<feature type="domain" description="Glycosyl transferase family 1" evidence="1">
    <location>
        <begin position="806"/>
        <end position="958"/>
    </location>
</feature>
<dbReference type="InterPro" id="IPR001173">
    <property type="entry name" value="Glyco_trans_2-like"/>
</dbReference>
<evidence type="ECO:0000313" key="3">
    <source>
        <dbReference type="EMBL" id="USD22376.1"/>
    </source>
</evidence>
<evidence type="ECO:0000259" key="1">
    <source>
        <dbReference type="Pfam" id="PF00534"/>
    </source>
</evidence>
<evidence type="ECO:0000259" key="2">
    <source>
        <dbReference type="Pfam" id="PF00535"/>
    </source>
</evidence>
<keyword evidence="3" id="KW-0328">Glycosyltransferase</keyword>
<dbReference type="CDD" id="cd03801">
    <property type="entry name" value="GT4_PimA-like"/>
    <property type="match status" value="1"/>
</dbReference>
<dbReference type="EMBL" id="CP092418">
    <property type="protein sequence ID" value="USD22376.1"/>
    <property type="molecule type" value="Genomic_DNA"/>
</dbReference>
<dbReference type="SUPFAM" id="SSF53756">
    <property type="entry name" value="UDP-Glycosyltransferase/glycogen phosphorylase"/>
    <property type="match status" value="1"/>
</dbReference>
<dbReference type="PANTHER" id="PTHR22916">
    <property type="entry name" value="GLYCOSYLTRANSFERASE"/>
    <property type="match status" value="1"/>
</dbReference>
<dbReference type="SUPFAM" id="SSF53448">
    <property type="entry name" value="Nucleotide-diphospho-sugar transferases"/>
    <property type="match status" value="1"/>
</dbReference>
<dbReference type="Pfam" id="PF00535">
    <property type="entry name" value="Glycos_transf_2"/>
    <property type="match status" value="1"/>
</dbReference>
<evidence type="ECO:0000313" key="4">
    <source>
        <dbReference type="Proteomes" id="UP001055658"/>
    </source>
</evidence>
<dbReference type="InterPro" id="IPR029044">
    <property type="entry name" value="Nucleotide-diphossugar_trans"/>
</dbReference>
<feature type="domain" description="Glycosyltransferase 2-like" evidence="2">
    <location>
        <begin position="249"/>
        <end position="374"/>
    </location>
</feature>
<keyword evidence="4" id="KW-1185">Reference proteome</keyword>
<dbReference type="PANTHER" id="PTHR22916:SF3">
    <property type="entry name" value="UDP-GLCNAC:BETAGAL BETA-1,3-N-ACETYLGLUCOSAMINYLTRANSFERASE-LIKE PROTEIN 1"/>
    <property type="match status" value="1"/>
</dbReference>
<keyword evidence="3" id="KW-0808">Transferase</keyword>
<dbReference type="InterPro" id="IPR001296">
    <property type="entry name" value="Glyco_trans_1"/>
</dbReference>
<gene>
    <name evidence="3" type="ORF">MJO52_04390</name>
</gene>
<dbReference type="GO" id="GO:0016757">
    <property type="term" value="F:glycosyltransferase activity"/>
    <property type="evidence" value="ECO:0007669"/>
    <property type="project" value="UniProtKB-KW"/>
</dbReference>
<protein>
    <submittedName>
        <fullName evidence="3">Glycosyltransferase</fullName>
        <ecNumber evidence="3">2.4.-.-</ecNumber>
    </submittedName>
</protein>
<name>A0ABY4VDK7_9GAMM</name>
<proteinExistence type="predicted"/>
<accession>A0ABY4VDK7</accession>
<dbReference type="Proteomes" id="UP001055658">
    <property type="component" value="Chromosome"/>
</dbReference>
<reference evidence="3" key="1">
    <citation type="submission" date="2022-02" db="EMBL/GenBank/DDBJ databases">
        <title>Coral-associated bacteria.</title>
        <authorList>
            <person name="Tang K."/>
            <person name="Wang X."/>
        </authorList>
    </citation>
    <scope>NUCLEOTIDE SEQUENCE</scope>
    <source>
        <strain evidence="3">SCSIO 43006</strain>
    </source>
</reference>
<dbReference type="Gene3D" id="3.90.550.10">
    <property type="entry name" value="Spore Coat Polysaccharide Biosynthesis Protein SpsA, Chain A"/>
    <property type="match status" value="1"/>
</dbReference>
<sequence>MLRLKHLLHWYKNRRKKKFTNVKDTVPCIENFDPEWYLKTYTDVAASGIDPLLHYINHGQFEGRLPYNNRALAWEYHLWRGGNKLLLPRLIRLIDTPDATKLERHYAAWVTSRWYAVKNDWQKVLNILLRFHEKGLSYPAHAGPNLLMLEAALRCGHLDIAQNELDILAQRFGECVDLNLAKSNLVSQLDGTRSSSQLNYQRLELINSFLTRYELCRLTNTGDGLLGLDTITPTLPITIVGGESDPKVSVIVPTYNSEDTLITALTSLCNQTWRNLEVIIVDDASTDGTWRILNSYLRCSHFRPGLELHLIRHQKNQGSYGARNTALESATGDLITTHDSDDWSHPQKIEIQAKALLQSENAQGSISHWVRANNNLYFSRWFPDESWVHRNISSLMVRRSVIDTIGYWDRVSVNADTEYYYRLLKVFGEEALVEVLPNIPLSFGRITNNSLSQNSETHVSTRFVGLRKDYEDAARRWHSEAMEMGDLYLPSSPKHRPFLAPKALCLNVNKVLKPNPMDIVQQSGRFNQSWYLEMYPDLQNLSEDLFEHYWTVGASEGRDPGPDFSESGYRYKYMESGKDNIPALYHYLTIGIESQFEPLPEISGKQEYRPKSLNILLCAHQAGELLYGAERSFLDVLSTLSKLNVNLIVALPSALNSFYVGQIRDYAWRVVILPYGWWKFDRPANHVTLRQFEALITRFNIKAVYTNTLVLNEPLLAARAQKVPTLVHVRELPQHDIALCKLLETDALNIISHVKSLADIVLVNSEAVKSELGAVNTVVIPNIINTNQYKTSIEADSSNERIVRVVLISSNLPKKGLSDFVDLARRLENKAIPAVCILIGPENDYIKDLQVSQNRGLITKNLKFVGYATSPQKALAQADIVVNLSHFHESFGRTVLEAMASELPVVAYHRGAIPELVRDNDTGFLVPFGNIDEVADRINKLVVNRELRLRMGKRGRQRVEQHFCEAVMLRQLKRALALITEHELIRE</sequence>
<organism evidence="3 4">
    <name type="scientific">Microbulbifer variabilis</name>
    <dbReference type="NCBI Taxonomy" id="266805"/>
    <lineage>
        <taxon>Bacteria</taxon>
        <taxon>Pseudomonadati</taxon>
        <taxon>Pseudomonadota</taxon>
        <taxon>Gammaproteobacteria</taxon>
        <taxon>Cellvibrionales</taxon>
        <taxon>Microbulbiferaceae</taxon>
        <taxon>Microbulbifer</taxon>
    </lineage>
</organism>
<dbReference type="Pfam" id="PF00534">
    <property type="entry name" value="Glycos_transf_1"/>
    <property type="match status" value="1"/>
</dbReference>
<dbReference type="Gene3D" id="3.40.50.2000">
    <property type="entry name" value="Glycogen Phosphorylase B"/>
    <property type="match status" value="2"/>
</dbReference>
<dbReference type="RefSeq" id="WP_252084735.1">
    <property type="nucleotide sequence ID" value="NZ_CP092418.1"/>
</dbReference>
<dbReference type="CDD" id="cd00761">
    <property type="entry name" value="Glyco_tranf_GTA_type"/>
    <property type="match status" value="1"/>
</dbReference>
<dbReference type="EC" id="2.4.-.-" evidence="3"/>